<dbReference type="Gene3D" id="3.40.50.1240">
    <property type="entry name" value="Phosphoglycerate mutase-like"/>
    <property type="match status" value="1"/>
</dbReference>
<evidence type="ECO:0000259" key="7">
    <source>
        <dbReference type="PROSITE" id="PS51671"/>
    </source>
</evidence>
<dbReference type="SMART" id="SM00487">
    <property type="entry name" value="DEXDc"/>
    <property type="match status" value="1"/>
</dbReference>
<dbReference type="PROSITE" id="PS51192">
    <property type="entry name" value="HELICASE_ATP_BIND_1"/>
    <property type="match status" value="1"/>
</dbReference>
<dbReference type="SUPFAM" id="SSF52540">
    <property type="entry name" value="P-loop containing nucleoside triphosphate hydrolases"/>
    <property type="match status" value="3"/>
</dbReference>
<dbReference type="InterPro" id="IPR029033">
    <property type="entry name" value="His_PPase_superfam"/>
</dbReference>
<evidence type="ECO:0000256" key="1">
    <source>
        <dbReference type="ARBA" id="ARBA00022741"/>
    </source>
</evidence>
<dbReference type="InterPro" id="IPR049730">
    <property type="entry name" value="SNF2/RAD54-like_C"/>
</dbReference>
<comment type="caution">
    <text evidence="8">The sequence shown here is derived from an EMBL/GenBank/DDBJ whole genome shotgun (WGS) entry which is preliminary data.</text>
</comment>
<evidence type="ECO:0000256" key="2">
    <source>
        <dbReference type="ARBA" id="ARBA00022801"/>
    </source>
</evidence>
<dbReference type="InterPro" id="IPR000330">
    <property type="entry name" value="SNF2_N"/>
</dbReference>
<feature type="region of interest" description="Disordered" evidence="4">
    <location>
        <begin position="120"/>
        <end position="160"/>
    </location>
</feature>
<evidence type="ECO:0000313" key="8">
    <source>
        <dbReference type="EMBL" id="CAK8998941.1"/>
    </source>
</evidence>
<dbReference type="PRINTS" id="PR00991">
    <property type="entry name" value="6PFRUCTKNASE"/>
</dbReference>
<accession>A0ABP0I8P9</accession>
<feature type="domain" description="ACT" evidence="7">
    <location>
        <begin position="1205"/>
        <end position="1274"/>
    </location>
</feature>
<dbReference type="SUPFAM" id="SSF55021">
    <property type="entry name" value="ACT-like"/>
    <property type="match status" value="2"/>
</dbReference>
<dbReference type="Gene3D" id="3.40.50.10810">
    <property type="entry name" value="Tandem AAA-ATPase domain"/>
    <property type="match status" value="1"/>
</dbReference>
<dbReference type="Gene3D" id="3.40.50.300">
    <property type="entry name" value="P-loop containing nucleotide triphosphate hydrolases"/>
    <property type="match status" value="2"/>
</dbReference>
<keyword evidence="1" id="KW-0547">Nucleotide-binding</keyword>
<dbReference type="PANTHER" id="PTHR10799">
    <property type="entry name" value="SNF2/RAD54 HELICASE FAMILY"/>
    <property type="match status" value="1"/>
</dbReference>
<feature type="region of interest" description="Disordered" evidence="4">
    <location>
        <begin position="1156"/>
        <end position="1179"/>
    </location>
</feature>
<proteinExistence type="predicted"/>
<protein>
    <submittedName>
        <fullName evidence="8">Uncharacterized protein</fullName>
    </submittedName>
</protein>
<reference evidence="8 9" key="1">
    <citation type="submission" date="2024-02" db="EMBL/GenBank/DDBJ databases">
        <authorList>
            <person name="Chen Y."/>
            <person name="Shah S."/>
            <person name="Dougan E. K."/>
            <person name="Thang M."/>
            <person name="Chan C."/>
        </authorList>
    </citation>
    <scope>NUCLEOTIDE SEQUENCE [LARGE SCALE GENOMIC DNA]</scope>
</reference>
<keyword evidence="3" id="KW-0067">ATP-binding</keyword>
<dbReference type="Pfam" id="PF00176">
    <property type="entry name" value="SNF2-rel_dom"/>
    <property type="match status" value="1"/>
</dbReference>
<dbReference type="InterPro" id="IPR011011">
    <property type="entry name" value="Znf_FYVE_PHD"/>
</dbReference>
<dbReference type="PROSITE" id="PS51194">
    <property type="entry name" value="HELICASE_CTER"/>
    <property type="match status" value="1"/>
</dbReference>
<dbReference type="PROSITE" id="PS51671">
    <property type="entry name" value="ACT"/>
    <property type="match status" value="1"/>
</dbReference>
<keyword evidence="9" id="KW-1185">Reference proteome</keyword>
<feature type="domain" description="Helicase ATP-binding" evidence="5">
    <location>
        <begin position="241"/>
        <end position="410"/>
    </location>
</feature>
<dbReference type="InterPro" id="IPR013079">
    <property type="entry name" value="6Phosfructo_kin"/>
</dbReference>
<dbReference type="InterPro" id="IPR013078">
    <property type="entry name" value="His_Pase_superF_clade-1"/>
</dbReference>
<dbReference type="SUPFAM" id="SSF53254">
    <property type="entry name" value="Phosphoglycerate mutase-like"/>
    <property type="match status" value="1"/>
</dbReference>
<dbReference type="EMBL" id="CAXAMM010003209">
    <property type="protein sequence ID" value="CAK8998941.1"/>
    <property type="molecule type" value="Genomic_DNA"/>
</dbReference>
<dbReference type="SUPFAM" id="SSF57903">
    <property type="entry name" value="FYVE/PHD zinc finger"/>
    <property type="match status" value="1"/>
</dbReference>
<feature type="domain" description="Helicase C-terminal" evidence="6">
    <location>
        <begin position="545"/>
        <end position="704"/>
    </location>
</feature>
<dbReference type="InterPro" id="IPR014001">
    <property type="entry name" value="Helicase_ATP-bd"/>
</dbReference>
<dbReference type="Pfam" id="PF01591">
    <property type="entry name" value="6PF2K"/>
    <property type="match status" value="1"/>
</dbReference>
<evidence type="ECO:0000256" key="3">
    <source>
        <dbReference type="ARBA" id="ARBA00022840"/>
    </source>
</evidence>
<feature type="region of interest" description="Disordered" evidence="4">
    <location>
        <begin position="1054"/>
        <end position="1119"/>
    </location>
</feature>
<dbReference type="InterPro" id="IPR001650">
    <property type="entry name" value="Helicase_C-like"/>
</dbReference>
<dbReference type="InterPro" id="IPR027417">
    <property type="entry name" value="P-loop_NTPase"/>
</dbReference>
<dbReference type="Gene3D" id="3.30.70.260">
    <property type="match status" value="2"/>
</dbReference>
<evidence type="ECO:0000259" key="5">
    <source>
        <dbReference type="PROSITE" id="PS51192"/>
    </source>
</evidence>
<dbReference type="Pfam" id="PF00271">
    <property type="entry name" value="Helicase_C"/>
    <property type="match status" value="1"/>
</dbReference>
<evidence type="ECO:0000313" key="9">
    <source>
        <dbReference type="Proteomes" id="UP001642464"/>
    </source>
</evidence>
<dbReference type="InterPro" id="IPR038718">
    <property type="entry name" value="SNF2-like_sf"/>
</dbReference>
<feature type="compositionally biased region" description="Basic and acidic residues" evidence="4">
    <location>
        <begin position="756"/>
        <end position="779"/>
    </location>
</feature>
<organism evidence="8 9">
    <name type="scientific">Durusdinium trenchii</name>
    <dbReference type="NCBI Taxonomy" id="1381693"/>
    <lineage>
        <taxon>Eukaryota</taxon>
        <taxon>Sar</taxon>
        <taxon>Alveolata</taxon>
        <taxon>Dinophyceae</taxon>
        <taxon>Suessiales</taxon>
        <taxon>Symbiodiniaceae</taxon>
        <taxon>Durusdinium</taxon>
    </lineage>
</organism>
<dbReference type="InterPro" id="IPR003094">
    <property type="entry name" value="6Pfruct_kin"/>
</dbReference>
<dbReference type="Pfam" id="PF00300">
    <property type="entry name" value="His_Phos_1"/>
    <property type="match status" value="1"/>
</dbReference>
<sequence>MTMNLDDSDDDVAVVGVVPGDAGKLTLKERVDVAQLQASESASSTAAGGKDATEKKANIAQEVVLLDGDDDGEFENIPIALMRPRRSNKERTINVNGISVLKENNYRLKGGKYQFNVMTATSKRPKQTPTPAKKAKKPKTGVSLSSTSSALENKQNRSRAAGEFKAKIAAGRPTRIAARNAFLAANLDKLAPFITESVKARLRQTKDPSAKAPGLRVDVQPDLVEGGTMRDYQLDGLAWMAEMHARGCPMILGDEMGLGKTLQTIALLCHLKETKGGKAPSLVVCPLSVLSSWMNEFKHWAPSFKVLQLHSSDVSEREIQRRSFEENPLSFDAVVTTYEMVKNPTLKQMFAVHAFRYVVLDEGHIIKNEKSQISQALRRLHFESTLLLTGTPLQNNLRELWALLNYMLPDIFGASPHLFENAFNITENKIDNDMLDKAHFLLKVFMKRRLKSTVEKMMPAKVEVKVLCPLSACQIFWYKGLLLKDLEHLAQAEKGGAVSRFKVLSNLVMQLRKICNHPFVFPEAEGDPTQTSLEDLVAASGKLAVLDGLLVELLRKGHRVVLFSQFTRTLDLIEDYLWLRKIPFLRFDGASSRVQRKVLINRFNAFGDENVFIMSTRAGGMGINLQTADTCVLFDSDWNPQPDLQAMARVHRIGQKKTVHIYRLLSAGTIEERILERAEKKLYLDSMVNIGGRTSSQDLLEKLGADELLKSLKFGSDAVFGAGPQHLPTPDEIRRLIDRTKDPNQPASRTAADLQSKPKSDGGGEKKSDAEFDPSKDLRGTKQLCGVDFTKAIEEKKRMAKKMHGSKLALDADSLASSWQLVQGKRKRVNRIQLVEGKGSGYGQAFVPVLKANNYSLEAGEQSVFARELRAQAENATAGKSKSKKAPAWKHQDMCQACGGGFDDTRDRLCCNKCPVAMHVDCDESRVANPKLRKNLVWSCTQHSCALCQRSTSVAGGVLFVCQACPNAFCEECLPPTARIIGPSLVLEKLGFESKVSRCTTNCSQHCEQVAKVDLGWVPAAKRSKAVALELKPLDVSHAFGTHTSAILEQGLQAADEEAHQENQRRQQQASAGIRRKRVAAPPVKFVPNAPGMWGRKSSTSEPEAEEEEVGAAGSGAGARLGERGWRAATEGMRATVGSEDDLTNAGAGAGLACATAATEGEPSEGAAGSPRRNKGSLLRTKSAKSLKLMRRVSESIEPPRNVSRFCIIEDERPGVLSEVTTKLGEFGLNIVGNTCKVRGQILFQVVDLEVDDEDLAHVCQVIKSIEGVRQCSIGAFSADSDTLIKESGPIRLCIVNQNVPGVLGHVSSLLEVTLGLRVISQVNRSRGDTAYNVFDLEHDKRADWDAVCRRVQNVEHVISCSQGKFKAGQMYIGSPVRDRGASDVSTGSEDDEERYRALFGGDSEAEDRHSNSGALGLEERAQVAGDLINGITVIEGTKDDGELASFAAEDEASVQSSPEACAKVLRATSSDPEIEIEAPPPAVPSIWPVRPRSSIGISGGRDRDYYDGSKDTKRSRRLTLMNERSVLTADASKLVVVMVGLPARGKSFTARKIRRFLCWRNFNARIFNAGKYRRERGMSDGLHEQQHEPTPADAAELFESENSEGLRIRQEAANRALGDLVEFLDNEQGAAVGIFDATNSTESRRSWILQQCKHIASVVFIEVICDDEEVLMENLLSKVRNSPDFEGMDEEKAITDLRTRIRNYEKVYEAVSNEAASYIKIYNMSSKILANKIYGRLARSLLPYMLSLHVGLRPVWFVRAGLAEDAENDGPTAQLGSRDADFDFVNPSTISKGSRLSAKGLEFAERLSKWIQTAVWVREEDEGEVGDNTIDAAFQATPKGGLHTRLGSFQGPIAESDASRLFDPYKNQKPEVRKTDGTRQRGAHLKVLCSTLPRSEHTAQVALSKLERGTVAELCPMLNPLDKGEFAGLSMDQIEVRDPEFHKVWSKSPYHTRFPGGESYYDVVTRLEPVLVEMEQQTAPVLIVSHVSCIQVLLAYFLGCPVEEAMTIKVPLHKVIEVTPTLGGSWEINEFAV</sequence>
<dbReference type="Proteomes" id="UP001642464">
    <property type="component" value="Unassembled WGS sequence"/>
</dbReference>
<dbReference type="SMART" id="SM00490">
    <property type="entry name" value="HELICc"/>
    <property type="match status" value="1"/>
</dbReference>
<dbReference type="CDD" id="cd18793">
    <property type="entry name" value="SF2_C_SNF"/>
    <property type="match status" value="1"/>
</dbReference>
<keyword evidence="2" id="KW-0378">Hydrolase</keyword>
<feature type="region of interest" description="Disordered" evidence="4">
    <location>
        <begin position="740"/>
        <end position="779"/>
    </location>
</feature>
<gene>
    <name evidence="8" type="ORF">SCF082_LOCUS5845</name>
</gene>
<feature type="compositionally biased region" description="Polar residues" evidence="4">
    <location>
        <begin position="142"/>
        <end position="153"/>
    </location>
</feature>
<evidence type="ECO:0000256" key="4">
    <source>
        <dbReference type="SAM" id="MobiDB-lite"/>
    </source>
</evidence>
<evidence type="ECO:0000259" key="6">
    <source>
        <dbReference type="PROSITE" id="PS51194"/>
    </source>
</evidence>
<name>A0ABP0I8P9_9DINO</name>
<dbReference type="CDD" id="cd15489">
    <property type="entry name" value="PHD_SF"/>
    <property type="match status" value="1"/>
</dbReference>
<dbReference type="InterPro" id="IPR045865">
    <property type="entry name" value="ACT-like_dom_sf"/>
</dbReference>
<dbReference type="InterPro" id="IPR002912">
    <property type="entry name" value="ACT_dom"/>
</dbReference>